<organism evidence="1 2">
    <name type="scientific">Characodon lateralis</name>
    <dbReference type="NCBI Taxonomy" id="208331"/>
    <lineage>
        <taxon>Eukaryota</taxon>
        <taxon>Metazoa</taxon>
        <taxon>Chordata</taxon>
        <taxon>Craniata</taxon>
        <taxon>Vertebrata</taxon>
        <taxon>Euteleostomi</taxon>
        <taxon>Actinopterygii</taxon>
        <taxon>Neopterygii</taxon>
        <taxon>Teleostei</taxon>
        <taxon>Neoteleostei</taxon>
        <taxon>Acanthomorphata</taxon>
        <taxon>Ovalentaria</taxon>
        <taxon>Atherinomorphae</taxon>
        <taxon>Cyprinodontiformes</taxon>
        <taxon>Goodeidae</taxon>
        <taxon>Characodon</taxon>
    </lineage>
</organism>
<dbReference type="Proteomes" id="UP001352852">
    <property type="component" value="Unassembled WGS sequence"/>
</dbReference>
<name>A0ABU7DYQ4_9TELE</name>
<protein>
    <submittedName>
        <fullName evidence="1">Uncharacterized protein</fullName>
    </submittedName>
</protein>
<reference evidence="1 2" key="1">
    <citation type="submission" date="2021-06" db="EMBL/GenBank/DDBJ databases">
        <authorList>
            <person name="Palmer J.M."/>
        </authorList>
    </citation>
    <scope>NUCLEOTIDE SEQUENCE [LARGE SCALE GENOMIC DNA]</scope>
    <source>
        <strain evidence="1 2">CL_MEX2019</strain>
        <tissue evidence="1">Muscle</tissue>
    </source>
</reference>
<evidence type="ECO:0000313" key="1">
    <source>
        <dbReference type="EMBL" id="MED6278799.1"/>
    </source>
</evidence>
<gene>
    <name evidence="1" type="ORF">CHARACLAT_027647</name>
</gene>
<proteinExistence type="predicted"/>
<keyword evidence="2" id="KW-1185">Reference proteome</keyword>
<accession>A0ABU7DYQ4</accession>
<feature type="non-terminal residue" evidence="1">
    <location>
        <position position="164"/>
    </location>
</feature>
<dbReference type="EMBL" id="JAHUTJ010036317">
    <property type="protein sequence ID" value="MED6278799.1"/>
    <property type="molecule type" value="Genomic_DNA"/>
</dbReference>
<sequence length="164" mass="19134">LDEDRCDAGLVCLIHTFMHLEISGVVRCWTLVNFHIETALVVFFYYFLGEGTDYRELSDRMTLHPNDLVPQKILQHTVFPKPFPLILLLLLQAWRSYCHPQCLDYKPPFGPQQPLVFCKEYTKFGCCDLQKDEKISSRFHTIMENFDHSGSKTCGKYIHSILCQ</sequence>
<feature type="non-terminal residue" evidence="1">
    <location>
        <position position="1"/>
    </location>
</feature>
<evidence type="ECO:0000313" key="2">
    <source>
        <dbReference type="Proteomes" id="UP001352852"/>
    </source>
</evidence>
<comment type="caution">
    <text evidence="1">The sequence shown here is derived from an EMBL/GenBank/DDBJ whole genome shotgun (WGS) entry which is preliminary data.</text>
</comment>